<feature type="region of interest" description="Disordered" evidence="1">
    <location>
        <begin position="74"/>
        <end position="97"/>
    </location>
</feature>
<proteinExistence type="predicted"/>
<evidence type="ECO:0000313" key="2">
    <source>
        <dbReference type="EMBL" id="MCH6169877.1"/>
    </source>
</evidence>
<protein>
    <submittedName>
        <fullName evidence="2">Uncharacterized protein</fullName>
    </submittedName>
</protein>
<sequence>MVEACEHGNLLIPSGSTSASIRGSARRTGGYDHRIIRTAGAADKRLDAQVEAFDKVRGLEAKAPEHIAGLGGRLDSVTARLPEGRRRSRSRSETKLT</sequence>
<reference evidence="2 3" key="1">
    <citation type="submission" date="2022-03" db="EMBL/GenBank/DDBJ databases">
        <title>Pseudonocardia alaer sp. nov., a novel actinomycete isolated from reed forest soil.</title>
        <authorList>
            <person name="Wang L."/>
        </authorList>
    </citation>
    <scope>NUCLEOTIDE SEQUENCE [LARGE SCALE GENOMIC DNA]</scope>
    <source>
        <strain evidence="2 3">Y-16303</strain>
    </source>
</reference>
<name>A0ABS9TMW4_9PSEU</name>
<gene>
    <name evidence="2" type="ORF">MMF94_29615</name>
</gene>
<evidence type="ECO:0000313" key="3">
    <source>
        <dbReference type="Proteomes" id="UP001299970"/>
    </source>
</evidence>
<keyword evidence="3" id="KW-1185">Reference proteome</keyword>
<evidence type="ECO:0000256" key="1">
    <source>
        <dbReference type="SAM" id="MobiDB-lite"/>
    </source>
</evidence>
<dbReference type="Proteomes" id="UP001299970">
    <property type="component" value="Unassembled WGS sequence"/>
</dbReference>
<accession>A0ABS9TMW4</accession>
<organism evidence="2 3">
    <name type="scientific">Pseudonocardia alaniniphila</name>
    <dbReference type="NCBI Taxonomy" id="75291"/>
    <lineage>
        <taxon>Bacteria</taxon>
        <taxon>Bacillati</taxon>
        <taxon>Actinomycetota</taxon>
        <taxon>Actinomycetes</taxon>
        <taxon>Pseudonocardiales</taxon>
        <taxon>Pseudonocardiaceae</taxon>
        <taxon>Pseudonocardia</taxon>
    </lineage>
</organism>
<comment type="caution">
    <text evidence="2">The sequence shown here is derived from an EMBL/GenBank/DDBJ whole genome shotgun (WGS) entry which is preliminary data.</text>
</comment>
<dbReference type="RefSeq" id="WP_241040534.1">
    <property type="nucleotide sequence ID" value="NZ_BAAAJF010000014.1"/>
</dbReference>
<dbReference type="EMBL" id="JAKXMK010000028">
    <property type="protein sequence ID" value="MCH6169877.1"/>
    <property type="molecule type" value="Genomic_DNA"/>
</dbReference>
<feature type="compositionally biased region" description="Basic and acidic residues" evidence="1">
    <location>
        <begin position="82"/>
        <end position="97"/>
    </location>
</feature>
<feature type="region of interest" description="Disordered" evidence="1">
    <location>
        <begin position="1"/>
        <end position="28"/>
    </location>
</feature>